<keyword evidence="3" id="KW-0808">Transferase</keyword>
<dbReference type="STRING" id="245187.SAMN04488003_101352"/>
<evidence type="ECO:0000313" key="4">
    <source>
        <dbReference type="Proteomes" id="UP000199585"/>
    </source>
</evidence>
<reference evidence="3 4" key="1">
    <citation type="submission" date="2016-10" db="EMBL/GenBank/DDBJ databases">
        <authorList>
            <person name="de Groot N.N."/>
        </authorList>
    </citation>
    <scope>NUCLEOTIDE SEQUENCE [LARGE SCALE GENOMIC DNA]</scope>
    <source>
        <strain evidence="3 4">DSM 16213</strain>
    </source>
</reference>
<evidence type="ECO:0000259" key="2">
    <source>
        <dbReference type="Pfam" id="PF00535"/>
    </source>
</evidence>
<accession>A0A1H7YWH7</accession>
<dbReference type="RefSeq" id="WP_089898000.1">
    <property type="nucleotide sequence ID" value="NZ_FOCI01000001.1"/>
</dbReference>
<protein>
    <submittedName>
        <fullName evidence="3">Glycosyl transferase family 2</fullName>
    </submittedName>
</protein>
<dbReference type="PANTHER" id="PTHR22916:SF3">
    <property type="entry name" value="UDP-GLCNAC:BETAGAL BETA-1,3-N-ACETYLGLUCOSAMINYLTRANSFERASE-LIKE PROTEIN 1"/>
    <property type="match status" value="1"/>
</dbReference>
<name>A0A1H7YWH7_9RHOB</name>
<dbReference type="CDD" id="cd00761">
    <property type="entry name" value="Glyco_tranf_GTA_type"/>
    <property type="match status" value="1"/>
</dbReference>
<dbReference type="Gene3D" id="3.90.550.10">
    <property type="entry name" value="Spore Coat Polysaccharide Biosynthesis Protein SpsA, Chain A"/>
    <property type="match status" value="1"/>
</dbReference>
<dbReference type="InterPro" id="IPR029044">
    <property type="entry name" value="Nucleotide-diphossugar_trans"/>
</dbReference>
<dbReference type="Proteomes" id="UP000199585">
    <property type="component" value="Unassembled WGS sequence"/>
</dbReference>
<gene>
    <name evidence="3" type="ORF">SAMN04488003_101352</name>
</gene>
<dbReference type="AlphaFoldDB" id="A0A1H7YWH7"/>
<dbReference type="InterPro" id="IPR001173">
    <property type="entry name" value="Glyco_trans_2-like"/>
</dbReference>
<dbReference type="SUPFAM" id="SSF53448">
    <property type="entry name" value="Nucleotide-diphospho-sugar transferases"/>
    <property type="match status" value="1"/>
</dbReference>
<evidence type="ECO:0000313" key="3">
    <source>
        <dbReference type="EMBL" id="SEM50622.1"/>
    </source>
</evidence>
<evidence type="ECO:0000256" key="1">
    <source>
        <dbReference type="SAM" id="MobiDB-lite"/>
    </source>
</evidence>
<dbReference type="SUPFAM" id="SSF52540">
    <property type="entry name" value="P-loop containing nucleoside triphosphate hydrolases"/>
    <property type="match status" value="1"/>
</dbReference>
<dbReference type="GO" id="GO:0016758">
    <property type="term" value="F:hexosyltransferase activity"/>
    <property type="evidence" value="ECO:0007669"/>
    <property type="project" value="UniProtKB-ARBA"/>
</dbReference>
<proteinExistence type="predicted"/>
<organism evidence="3 4">
    <name type="scientific">Loktanella fryxellensis</name>
    <dbReference type="NCBI Taxonomy" id="245187"/>
    <lineage>
        <taxon>Bacteria</taxon>
        <taxon>Pseudomonadati</taxon>
        <taxon>Pseudomonadota</taxon>
        <taxon>Alphaproteobacteria</taxon>
        <taxon>Rhodobacterales</taxon>
        <taxon>Roseobacteraceae</taxon>
        <taxon>Loktanella</taxon>
    </lineage>
</organism>
<feature type="compositionally biased region" description="Low complexity" evidence="1">
    <location>
        <begin position="724"/>
        <end position="738"/>
    </location>
</feature>
<dbReference type="EMBL" id="FOCI01000001">
    <property type="protein sequence ID" value="SEM50622.1"/>
    <property type="molecule type" value="Genomic_DNA"/>
</dbReference>
<feature type="region of interest" description="Disordered" evidence="1">
    <location>
        <begin position="706"/>
        <end position="738"/>
    </location>
</feature>
<dbReference type="PANTHER" id="PTHR22916">
    <property type="entry name" value="GLYCOSYLTRANSFERASE"/>
    <property type="match status" value="1"/>
</dbReference>
<keyword evidence="4" id="KW-1185">Reference proteome</keyword>
<dbReference type="InterPro" id="IPR027417">
    <property type="entry name" value="P-loop_NTPase"/>
</dbReference>
<sequence>MAGSQPVLSVILTYYDETPFLQMAVSSVAAQGIDGIELIIVNDNPARFSQQDFDHYDLPAFARVVHHAQNLGLSAARNTGLSHATGTHVGFLDGDDYYVAGGLAAQLAHTRATGACITHAQCYVSRLRSPQVDLLRRDRLLFGTPRTGEGLTAFEEAQFITSSWSSLYRRDFLTDNALAFDPAQRKFEDRLFVLQTVTAARRIATLGRPTRVWRRRAGSISVTRGDPDLHRLQVQLLEKCVAHVTDQSVTGRLPPRFLKREHFNTFSRVIWDLQIIDAIATADHPAYGELGQRIAALLDGGRFGHAIFDDPVLAPVNRVGLRSRQGVIGRTDIFALHRMLRDADFAGAAALLADRRAAAASPPPARPMVHSARPRLILHVGLHKTGTTYLQHQLLAQRAALLDQGILVPLTGLTDHGHAAIRAGGQPGHQGLLGALRRDDPKVWQSLEAELAQAAQVPIHTVVVSCENMLLPLADDRDERIRMLAGLTHRFASAVPVVTLRRPDHQIESFWREIVCNGQRMGARSLEEFTGDTAPLLCDLPALIGPVEALTGERAILLDFDAARARDGLWADLCTAIGMTQAPTPVPVPRYPSAGPRITQAARLINALIPETSLRIATLRDLFAVWPAEEPGGWTMPVSMASHVLDRFEIASAAYAAERGYVPPFAAWRADLATTPRAEPAILTAADLARLRDARLRCERPDRVPAAAALPRHQPPPMQPEADPVPAQHAARPAPRAAGPQIVIRPRPWLVHALRRVRMLR</sequence>
<dbReference type="OrthoDB" id="7540582at2"/>
<feature type="domain" description="Glycosyltransferase 2-like" evidence="2">
    <location>
        <begin position="9"/>
        <end position="138"/>
    </location>
</feature>
<dbReference type="Pfam" id="PF00535">
    <property type="entry name" value="Glycos_transf_2"/>
    <property type="match status" value="1"/>
</dbReference>